<comment type="caution">
    <text evidence="2">The sequence shown here is derived from an EMBL/GenBank/DDBJ whole genome shotgun (WGS) entry which is preliminary data.</text>
</comment>
<accession>A0ABR7RF76</accession>
<evidence type="ECO:0000313" key="3">
    <source>
        <dbReference type="Proteomes" id="UP000603940"/>
    </source>
</evidence>
<dbReference type="PANTHER" id="PTHR34700">
    <property type="entry name" value="POTASSIUM BINDING PROTEIN KBP"/>
    <property type="match status" value="1"/>
</dbReference>
<evidence type="ECO:0000313" key="2">
    <source>
        <dbReference type="EMBL" id="MBC9180276.1"/>
    </source>
</evidence>
<dbReference type="Proteomes" id="UP000603940">
    <property type="component" value="Unassembled WGS sequence"/>
</dbReference>
<dbReference type="PROSITE" id="PS51782">
    <property type="entry name" value="LYSM"/>
    <property type="match status" value="1"/>
</dbReference>
<feature type="domain" description="LysM" evidence="1">
    <location>
        <begin position="213"/>
        <end position="262"/>
    </location>
</feature>
<dbReference type="InterPro" id="IPR018392">
    <property type="entry name" value="LysM"/>
</dbReference>
<dbReference type="EMBL" id="JACTUZ010000271">
    <property type="protein sequence ID" value="MBC9180276.1"/>
    <property type="molecule type" value="Genomic_DNA"/>
</dbReference>
<dbReference type="InterPro" id="IPR041498">
    <property type="entry name" value="Big_6"/>
</dbReference>
<dbReference type="PANTHER" id="PTHR34700:SF4">
    <property type="entry name" value="PHAGE-LIKE ELEMENT PBSX PROTEIN XKDP"/>
    <property type="match status" value="1"/>
</dbReference>
<dbReference type="InterPro" id="IPR052196">
    <property type="entry name" value="Bact_Kbp"/>
</dbReference>
<dbReference type="RefSeq" id="WP_187781227.1">
    <property type="nucleotide sequence ID" value="NZ_JACTUZ010000271.1"/>
</dbReference>
<proteinExistence type="predicted"/>
<dbReference type="Pfam" id="PF01476">
    <property type="entry name" value="LysM"/>
    <property type="match status" value="1"/>
</dbReference>
<dbReference type="Gene3D" id="3.30.420.430">
    <property type="match status" value="1"/>
</dbReference>
<evidence type="ECO:0000259" key="1">
    <source>
        <dbReference type="PROSITE" id="PS51782"/>
    </source>
</evidence>
<dbReference type="Gene3D" id="3.10.350.10">
    <property type="entry name" value="LysM domain"/>
    <property type="match status" value="1"/>
</dbReference>
<keyword evidence="3" id="KW-1185">Reference proteome</keyword>
<protein>
    <submittedName>
        <fullName evidence="2">LysM peptidoglycan-binding domain-containing protein</fullName>
    </submittedName>
</protein>
<organism evidence="2 3">
    <name type="scientific">Pseudoroseomonas ludipueritiae</name>
    <dbReference type="NCBI Taxonomy" id="198093"/>
    <lineage>
        <taxon>Bacteria</taxon>
        <taxon>Pseudomonadati</taxon>
        <taxon>Pseudomonadota</taxon>
        <taxon>Alphaproteobacteria</taxon>
        <taxon>Acetobacterales</taxon>
        <taxon>Acetobacteraceae</taxon>
        <taxon>Pseudoroseomonas</taxon>
    </lineage>
</organism>
<dbReference type="InterPro" id="IPR036779">
    <property type="entry name" value="LysM_dom_sf"/>
</dbReference>
<gene>
    <name evidence="2" type="ORF">IBL25_25350</name>
</gene>
<sequence>EGGPRFDVARIGAKGAAVVAGRATPGAEVVLHDSGRELGRARADSRGEFVILPSEPLAPGAHELSLRARDAQGQERQGEESVVVMVPEAATAPEAPVAVLLPQAAAPRLLQGGVPAANGRLGLDVVDYDEGGAMRFAGTAPAGGTVRVYVDQHHAGDAVADQSGRWVLRPEPVPEPGRHVLRLDQIGPRGKVAARLELPFQRDSGGAPALAADRIVVQPGNNLWRIARATYGRGIRYTVIHRANSDQIRDPARIYPGQIFTLPNP</sequence>
<name>A0ABR7RF76_9PROT</name>
<reference evidence="2 3" key="1">
    <citation type="journal article" date="2009" name="Int. J. Syst. Evol. Microbiol.">
        <title>Transfer of Teichococcus ludipueritiae and Muricoccus roseus to the genus Roseomonas, as Roseomonas ludipueritiae comb. nov. and Roseomonas rosea comb. nov., respectively, and emended description of the genus Roseomonas.</title>
        <authorList>
            <person name="Sanchez-Porro C."/>
            <person name="Gallego V."/>
            <person name="Busse H.J."/>
            <person name="Kampfer P."/>
            <person name="Ventosa A."/>
        </authorList>
    </citation>
    <scope>NUCLEOTIDE SEQUENCE [LARGE SCALE GENOMIC DNA]</scope>
    <source>
        <strain evidence="2 3">DSM 14915</strain>
    </source>
</reference>
<feature type="non-terminal residue" evidence="2">
    <location>
        <position position="1"/>
    </location>
</feature>
<dbReference type="CDD" id="cd00118">
    <property type="entry name" value="LysM"/>
    <property type="match status" value="1"/>
</dbReference>
<dbReference type="Pfam" id="PF17936">
    <property type="entry name" value="Big_6"/>
    <property type="match status" value="1"/>
</dbReference>